<dbReference type="EMBL" id="JAUSYY010000001">
    <property type="protein sequence ID" value="MDQ0893836.1"/>
    <property type="molecule type" value="Genomic_DNA"/>
</dbReference>
<evidence type="ECO:0000259" key="6">
    <source>
        <dbReference type="Pfam" id="PF12804"/>
    </source>
</evidence>
<comment type="similarity">
    <text evidence="5">Belongs to the CofC family.</text>
</comment>
<dbReference type="GO" id="GO:0043814">
    <property type="term" value="F:phospholactate guanylyltransferase activity"/>
    <property type="evidence" value="ECO:0007669"/>
    <property type="project" value="UniProtKB-EC"/>
</dbReference>
<comment type="catalytic activity">
    <reaction evidence="5">
        <text>phosphoenolpyruvate + GTP + H(+) = enolpyruvoyl-2-diphospho-5'-guanosine + diphosphate</text>
        <dbReference type="Rhea" id="RHEA:30519"/>
        <dbReference type="ChEBI" id="CHEBI:15378"/>
        <dbReference type="ChEBI" id="CHEBI:33019"/>
        <dbReference type="ChEBI" id="CHEBI:37565"/>
        <dbReference type="ChEBI" id="CHEBI:58702"/>
        <dbReference type="ChEBI" id="CHEBI:143701"/>
        <dbReference type="EC" id="2.7.7.105"/>
    </reaction>
</comment>
<dbReference type="PANTHER" id="PTHR40392">
    <property type="entry name" value="2-PHOSPHO-L-LACTATE GUANYLYLTRANSFERASE"/>
    <property type="match status" value="1"/>
</dbReference>
<evidence type="ECO:0000256" key="4">
    <source>
        <dbReference type="ARBA" id="ARBA00023134"/>
    </source>
</evidence>
<evidence type="ECO:0000256" key="1">
    <source>
        <dbReference type="ARBA" id="ARBA00022679"/>
    </source>
</evidence>
<evidence type="ECO:0000256" key="2">
    <source>
        <dbReference type="ARBA" id="ARBA00022695"/>
    </source>
</evidence>
<feature type="domain" description="MobA-like NTP transferase" evidence="6">
    <location>
        <begin position="55"/>
        <end position="155"/>
    </location>
</feature>
<keyword evidence="1 5" id="KW-0808">Transferase</keyword>
<evidence type="ECO:0000256" key="5">
    <source>
        <dbReference type="HAMAP-Rule" id="MF_02114"/>
    </source>
</evidence>
<comment type="function">
    <text evidence="5">Guanylyltransferase that catalyzes the activation of phosphoenolpyruvate (PEP) as enolpyruvoyl-2-diphospho-5'-guanosine, via the condensation of PEP with GTP. It is involved in the biosynthesis of coenzyme F420, a hydride carrier cofactor.</text>
</comment>
<dbReference type="Pfam" id="PF12804">
    <property type="entry name" value="NTP_transf_3"/>
    <property type="match status" value="1"/>
</dbReference>
<accession>A0ABU0R6X5</accession>
<sequence>MSRPRHAIRCLRCDVLPPAVRWSVVIPVKGPAEAKTRLAASVPPTTRVELARAFALDTIAAALAARRVSRVIVVGDDASLAGGADYLAEPQERQGLPAAIRHGIDHARSTEPVPVAVLLGDLPALTPDELDAALDAAVGHPLAFVRDADGTGTTLATAMAGIRFEPRFGLDSAALHAAAGYVELEASAGLIHDVDTVDGLAEALALGVGRHTHEVVERSSLRPG</sequence>
<name>A0ABU0R6X5_9MICO</name>
<evidence type="ECO:0000313" key="7">
    <source>
        <dbReference type="EMBL" id="MDQ0893836.1"/>
    </source>
</evidence>
<comment type="pathway">
    <text evidence="5">Cofactor biosynthesis; coenzyme F420 biosynthesis.</text>
</comment>
<comment type="caution">
    <text evidence="7">The sequence shown here is derived from an EMBL/GenBank/DDBJ whole genome shotgun (WGS) entry which is preliminary data.</text>
</comment>
<keyword evidence="3 5" id="KW-0547">Nucleotide-binding</keyword>
<dbReference type="PANTHER" id="PTHR40392:SF1">
    <property type="entry name" value="2-PHOSPHO-L-LACTATE GUANYLYLTRANSFERASE"/>
    <property type="match status" value="1"/>
</dbReference>
<dbReference type="Proteomes" id="UP001239083">
    <property type="component" value="Unassembled WGS sequence"/>
</dbReference>
<organism evidence="7 8">
    <name type="scientific">Agromyces ramosus</name>
    <dbReference type="NCBI Taxonomy" id="33879"/>
    <lineage>
        <taxon>Bacteria</taxon>
        <taxon>Bacillati</taxon>
        <taxon>Actinomycetota</taxon>
        <taxon>Actinomycetes</taxon>
        <taxon>Micrococcales</taxon>
        <taxon>Microbacteriaceae</taxon>
        <taxon>Agromyces</taxon>
    </lineage>
</organism>
<protein>
    <recommendedName>
        <fullName evidence="5">Phosphoenolpyruvate guanylyltransferase</fullName>
        <shortName evidence="5">PEP guanylyltransferase</shortName>
        <ecNumber evidence="5">2.7.7.105</ecNumber>
    </recommendedName>
</protein>
<dbReference type="InterPro" id="IPR002835">
    <property type="entry name" value="CofC"/>
</dbReference>
<dbReference type="HAMAP" id="MF_02114">
    <property type="entry name" value="CofC"/>
    <property type="match status" value="1"/>
</dbReference>
<dbReference type="InterPro" id="IPR025877">
    <property type="entry name" value="MobA-like_NTP_Trfase"/>
</dbReference>
<evidence type="ECO:0000313" key="8">
    <source>
        <dbReference type="Proteomes" id="UP001239083"/>
    </source>
</evidence>
<proteinExistence type="inferred from homology"/>
<feature type="binding site" evidence="5">
    <location>
        <position position="153"/>
    </location>
    <ligand>
        <name>phosphoenolpyruvate</name>
        <dbReference type="ChEBI" id="CHEBI:58702"/>
    </ligand>
</feature>
<keyword evidence="2 5" id="KW-0548">Nucleotidyltransferase</keyword>
<dbReference type="InterPro" id="IPR029044">
    <property type="entry name" value="Nucleotide-diphossugar_trans"/>
</dbReference>
<feature type="binding site" evidence="5">
    <location>
        <position position="172"/>
    </location>
    <ligand>
        <name>phosphoenolpyruvate</name>
        <dbReference type="ChEBI" id="CHEBI:58702"/>
    </ligand>
</feature>
<dbReference type="NCBIfam" id="TIGR03552">
    <property type="entry name" value="F420_cofC"/>
    <property type="match status" value="1"/>
</dbReference>
<dbReference type="EC" id="2.7.7.105" evidence="5"/>
<feature type="binding site" evidence="5">
    <location>
        <position position="169"/>
    </location>
    <ligand>
        <name>phosphoenolpyruvate</name>
        <dbReference type="ChEBI" id="CHEBI:58702"/>
    </ligand>
</feature>
<keyword evidence="4 5" id="KW-0342">GTP-binding</keyword>
<dbReference type="SUPFAM" id="SSF53448">
    <property type="entry name" value="Nucleotide-diphospho-sugar transferases"/>
    <property type="match status" value="1"/>
</dbReference>
<dbReference type="Gene3D" id="3.90.550.10">
    <property type="entry name" value="Spore Coat Polysaccharide Biosynthesis Protein SpsA, Chain A"/>
    <property type="match status" value="1"/>
</dbReference>
<gene>
    <name evidence="5" type="primary">fbiD</name>
    <name evidence="7" type="ORF">QFZ26_001391</name>
</gene>
<evidence type="ECO:0000256" key="3">
    <source>
        <dbReference type="ARBA" id="ARBA00022741"/>
    </source>
</evidence>
<reference evidence="7 8" key="1">
    <citation type="submission" date="2023-07" db="EMBL/GenBank/DDBJ databases">
        <title>Comparative genomics of wheat-associated soil bacteria to identify genetic determinants of phenazine resistance.</title>
        <authorList>
            <person name="Mouncey N."/>
        </authorList>
    </citation>
    <scope>NUCLEOTIDE SEQUENCE [LARGE SCALE GENOMIC DNA]</scope>
    <source>
        <strain evidence="7 8">V3I3</strain>
    </source>
</reference>
<keyword evidence="8" id="KW-1185">Reference proteome</keyword>